<comment type="caution">
    <text evidence="2">The sequence shown here is derived from an EMBL/GenBank/DDBJ whole genome shotgun (WGS) entry which is preliminary data.</text>
</comment>
<keyword evidence="1" id="KW-0472">Membrane</keyword>
<sequence length="137" mass="15495">MNVMRLYRHSARCPVALRAFWGVIQCIVVSTTATTTFLLSKHGFSRLWHCSLSFVGLASSENHCLPDDPPKILRYIIETLFIVHGETKLNMICPLGGDPERRYGRDLDLIWCRDLTASWIHMTAAANQNSSDMLTSL</sequence>
<gene>
    <name evidence="2" type="ORF">XDN619_LOCUS18470</name>
</gene>
<evidence type="ECO:0000313" key="3">
    <source>
        <dbReference type="Proteomes" id="UP000663887"/>
    </source>
</evidence>
<dbReference type="Proteomes" id="UP000663887">
    <property type="component" value="Unassembled WGS sequence"/>
</dbReference>
<dbReference type="EMBL" id="CAJNRG010007995">
    <property type="protein sequence ID" value="CAF2100086.1"/>
    <property type="molecule type" value="Genomic_DNA"/>
</dbReference>
<proteinExistence type="predicted"/>
<keyword evidence="1" id="KW-1133">Transmembrane helix</keyword>
<accession>A0A816TEB2</accession>
<organism evidence="2 3">
    <name type="scientific">Rotaria magnacalcarata</name>
    <dbReference type="NCBI Taxonomy" id="392030"/>
    <lineage>
        <taxon>Eukaryota</taxon>
        <taxon>Metazoa</taxon>
        <taxon>Spiralia</taxon>
        <taxon>Gnathifera</taxon>
        <taxon>Rotifera</taxon>
        <taxon>Eurotatoria</taxon>
        <taxon>Bdelloidea</taxon>
        <taxon>Philodinida</taxon>
        <taxon>Philodinidae</taxon>
        <taxon>Rotaria</taxon>
    </lineage>
</organism>
<protein>
    <submittedName>
        <fullName evidence="2">Uncharacterized protein</fullName>
    </submittedName>
</protein>
<reference evidence="2" key="1">
    <citation type="submission" date="2021-02" db="EMBL/GenBank/DDBJ databases">
        <authorList>
            <person name="Nowell W R."/>
        </authorList>
    </citation>
    <scope>NUCLEOTIDE SEQUENCE</scope>
</reference>
<feature type="transmembrane region" description="Helical" evidence="1">
    <location>
        <begin position="20"/>
        <end position="39"/>
    </location>
</feature>
<name>A0A816TEB2_9BILA</name>
<evidence type="ECO:0000256" key="1">
    <source>
        <dbReference type="SAM" id="Phobius"/>
    </source>
</evidence>
<dbReference type="AlphaFoldDB" id="A0A816TEB2"/>
<keyword evidence="1" id="KW-0812">Transmembrane</keyword>
<evidence type="ECO:0000313" key="2">
    <source>
        <dbReference type="EMBL" id="CAF2100086.1"/>
    </source>
</evidence>